<evidence type="ECO:0000313" key="2">
    <source>
        <dbReference type="Proteomes" id="UP000178302"/>
    </source>
</evidence>
<dbReference type="CDD" id="cd02440">
    <property type="entry name" value="AdoMet_MTases"/>
    <property type="match status" value="1"/>
</dbReference>
<proteinExistence type="predicted"/>
<dbReference type="AlphaFoldDB" id="A0A1G2LS92"/>
<organism evidence="1 2">
    <name type="scientific">Candidatus Tagabacteria bacterium RIFCSPLOWO2_01_FULL_39_11</name>
    <dbReference type="NCBI Taxonomy" id="1802295"/>
    <lineage>
        <taxon>Bacteria</taxon>
        <taxon>Candidatus Tagaibacteriota</taxon>
    </lineage>
</organism>
<protein>
    <recommendedName>
        <fullName evidence="3">Methyltransferase type 11 domain-containing protein</fullName>
    </recommendedName>
</protein>
<dbReference type="Proteomes" id="UP000178302">
    <property type="component" value="Unassembled WGS sequence"/>
</dbReference>
<dbReference type="PANTHER" id="PTHR43861:SF6">
    <property type="entry name" value="METHYLTRANSFERASE TYPE 11"/>
    <property type="match status" value="1"/>
</dbReference>
<accession>A0A1G2LS92</accession>
<dbReference type="EMBL" id="MHQZ01000009">
    <property type="protein sequence ID" value="OHA14518.1"/>
    <property type="molecule type" value="Genomic_DNA"/>
</dbReference>
<dbReference type="Pfam" id="PF13489">
    <property type="entry name" value="Methyltransf_23"/>
    <property type="match status" value="1"/>
</dbReference>
<dbReference type="InterPro" id="IPR029063">
    <property type="entry name" value="SAM-dependent_MTases_sf"/>
</dbReference>
<dbReference type="Gene3D" id="3.40.50.150">
    <property type="entry name" value="Vaccinia Virus protein VP39"/>
    <property type="match status" value="1"/>
</dbReference>
<comment type="caution">
    <text evidence="1">The sequence shown here is derived from an EMBL/GenBank/DDBJ whole genome shotgun (WGS) entry which is preliminary data.</text>
</comment>
<evidence type="ECO:0008006" key="3">
    <source>
        <dbReference type="Google" id="ProtNLM"/>
    </source>
</evidence>
<name>A0A1G2LS92_9BACT</name>
<gene>
    <name evidence="1" type="ORF">A2909_00655</name>
</gene>
<reference evidence="1 2" key="1">
    <citation type="journal article" date="2016" name="Nat. Commun.">
        <title>Thousands of microbial genomes shed light on interconnected biogeochemical processes in an aquifer system.</title>
        <authorList>
            <person name="Anantharaman K."/>
            <person name="Brown C.T."/>
            <person name="Hug L.A."/>
            <person name="Sharon I."/>
            <person name="Castelle C.J."/>
            <person name="Probst A.J."/>
            <person name="Thomas B.C."/>
            <person name="Singh A."/>
            <person name="Wilkins M.J."/>
            <person name="Karaoz U."/>
            <person name="Brodie E.L."/>
            <person name="Williams K.H."/>
            <person name="Hubbard S.S."/>
            <person name="Banfield J.F."/>
        </authorList>
    </citation>
    <scope>NUCLEOTIDE SEQUENCE [LARGE SCALE GENOMIC DNA]</scope>
</reference>
<sequence>MSTEIQLRENLKKCPVCFSDDINFDFSKKDKNLKTPDNFYICRNCGIFFIQNRLPLGFLNDKFYSRRKEVSFDHLLLRKKHLKRIADEVMAFFQVSKNYKIKILDIGCGWGLLLRYFKERGCLVYGVDVSESACRQTRELLGIDTVFCGEVTGLDLKREYFDAITLTDVLEHLYNPNFYFEKIYELLKPGGIFAIRTPNEGSLMRRVFASKWHLFSPRHISLYNKKSLKKILKVHYFGILKIKAERESFKNLLPPFYIWRNYSAVSFYSRIRYFAINWILNILRFSAGIFGMGDSILALARKNESR</sequence>
<evidence type="ECO:0000313" key="1">
    <source>
        <dbReference type="EMBL" id="OHA14518.1"/>
    </source>
</evidence>
<dbReference type="PANTHER" id="PTHR43861">
    <property type="entry name" value="TRANS-ACONITATE 2-METHYLTRANSFERASE-RELATED"/>
    <property type="match status" value="1"/>
</dbReference>
<dbReference type="SUPFAM" id="SSF53335">
    <property type="entry name" value="S-adenosyl-L-methionine-dependent methyltransferases"/>
    <property type="match status" value="1"/>
</dbReference>